<dbReference type="Pfam" id="PF04445">
    <property type="entry name" value="SAM_MT"/>
    <property type="match status" value="1"/>
</dbReference>
<dbReference type="PANTHER" id="PTHR36112">
    <property type="entry name" value="RIBOSOMAL RNA SMALL SUBUNIT METHYLTRANSFERASE J"/>
    <property type="match status" value="1"/>
</dbReference>
<organism evidence="1 2">
    <name type="scientific">Halalkalibacter akibai (strain ATCC 43226 / DSM 21942 / CIP 109018 / JCM 9157 / 1139)</name>
    <name type="common">Bacillus akibai</name>
    <dbReference type="NCBI Taxonomy" id="1236973"/>
    <lineage>
        <taxon>Bacteria</taxon>
        <taxon>Bacillati</taxon>
        <taxon>Bacillota</taxon>
        <taxon>Bacilli</taxon>
        <taxon>Bacillales</taxon>
        <taxon>Bacillaceae</taxon>
        <taxon>Halalkalibacter</taxon>
    </lineage>
</organism>
<reference evidence="1 2" key="1">
    <citation type="journal article" date="2014" name="Genome Announc.">
        <title>Draft Genome Sequences of Three Alkaliphilic Bacillus Strains, Bacillus wakoensis JCM 9140T, Bacillus akibai JCM 9157T, and Bacillus hemicellulosilyticus JCM 9152T.</title>
        <authorList>
            <person name="Yuki M."/>
            <person name="Oshima K."/>
            <person name="Suda W."/>
            <person name="Oshida Y."/>
            <person name="Kitamura K."/>
            <person name="Iida T."/>
            <person name="Hattori M."/>
            <person name="Ohkuma M."/>
        </authorList>
    </citation>
    <scope>NUCLEOTIDE SEQUENCE [LARGE SCALE GENOMIC DNA]</scope>
    <source>
        <strain evidence="1 2">JCM 9157</strain>
    </source>
</reference>
<dbReference type="RefSeq" id="WP_035663709.1">
    <property type="nucleotide sequence ID" value="NZ_BAUV01000010.1"/>
</dbReference>
<sequence length="259" mass="28751">MIVTTARKGADVLAEKAQTCSEQLKASFIVRKENSVQDLMDIYGQDVLVVGKNKLTLHSKSGGDPFFYHPNSSMFRVKQFIKTGYDPLVETAGLKEGMSFLDCTLGLASDSLVAQLAVGATGSVTGLEANPTLAYIVRNGLQSWLEGGKEMLEAMRRINVLPVNHSSYLASLSDQSFDVVYFDPMFDQHLSGSTGIKGLKQFACHDDLNHQVIAHALRIAKTRVVLKDHFKSERFERFGFNVVKRQHAAFHYGYINTQK</sequence>
<dbReference type="InterPro" id="IPR007536">
    <property type="entry name" value="16SrRNA_methylTrfase_J"/>
</dbReference>
<dbReference type="EMBL" id="BAUV01000010">
    <property type="protein sequence ID" value="GAE34693.1"/>
    <property type="molecule type" value="Genomic_DNA"/>
</dbReference>
<dbReference type="eggNOG" id="COG4123">
    <property type="taxonomic scope" value="Bacteria"/>
</dbReference>
<accession>W4QST1</accession>
<keyword evidence="1" id="KW-0489">Methyltransferase</keyword>
<comment type="caution">
    <text evidence="1">The sequence shown here is derived from an EMBL/GenBank/DDBJ whole genome shotgun (WGS) entry which is preliminary data.</text>
</comment>
<dbReference type="InterPro" id="IPR029063">
    <property type="entry name" value="SAM-dependent_MTases_sf"/>
</dbReference>
<gene>
    <name evidence="1" type="ORF">JCM9157_1765</name>
</gene>
<evidence type="ECO:0000313" key="1">
    <source>
        <dbReference type="EMBL" id="GAE34693.1"/>
    </source>
</evidence>
<proteinExistence type="predicted"/>
<dbReference type="PANTHER" id="PTHR36112:SF1">
    <property type="entry name" value="RIBOSOMAL RNA SMALL SUBUNIT METHYLTRANSFERASE J"/>
    <property type="match status" value="1"/>
</dbReference>
<keyword evidence="1" id="KW-0808">Transferase</keyword>
<dbReference type="OrthoDB" id="1653798at2"/>
<dbReference type="SUPFAM" id="SSF53335">
    <property type="entry name" value="S-adenosyl-L-methionine-dependent methyltransferases"/>
    <property type="match status" value="1"/>
</dbReference>
<dbReference type="Proteomes" id="UP000018896">
    <property type="component" value="Unassembled WGS sequence"/>
</dbReference>
<evidence type="ECO:0000313" key="2">
    <source>
        <dbReference type="Proteomes" id="UP000018896"/>
    </source>
</evidence>
<name>W4QST1_HALA3</name>
<dbReference type="AlphaFoldDB" id="W4QST1"/>
<dbReference type="Gene3D" id="3.40.50.150">
    <property type="entry name" value="Vaccinia Virus protein VP39"/>
    <property type="match status" value="1"/>
</dbReference>
<protein>
    <submittedName>
        <fullName evidence="1">L-isoD(D-D) O-methyltransferase</fullName>
    </submittedName>
</protein>
<keyword evidence="2" id="KW-1185">Reference proteome</keyword>
<dbReference type="GO" id="GO:0008990">
    <property type="term" value="F:rRNA (guanine-N2-)-methyltransferase activity"/>
    <property type="evidence" value="ECO:0007669"/>
    <property type="project" value="InterPro"/>
</dbReference>
<dbReference type="STRING" id="1236973.JCM9157_1765"/>